<evidence type="ECO:0000256" key="7">
    <source>
        <dbReference type="SAM" id="MobiDB-lite"/>
    </source>
</evidence>
<reference evidence="9 10" key="1">
    <citation type="journal article" date="2018" name="Nat. Ecol. Evol.">
        <title>Shark genomes provide insights into elasmobranch evolution and the origin of vertebrates.</title>
        <authorList>
            <person name="Hara Y"/>
            <person name="Yamaguchi K"/>
            <person name="Onimaru K"/>
            <person name="Kadota M"/>
            <person name="Koyanagi M"/>
            <person name="Keeley SD"/>
            <person name="Tatsumi K"/>
            <person name="Tanaka K"/>
            <person name="Motone F"/>
            <person name="Kageyama Y"/>
            <person name="Nozu R"/>
            <person name="Adachi N"/>
            <person name="Nishimura O"/>
            <person name="Nakagawa R"/>
            <person name="Tanegashima C"/>
            <person name="Kiyatake I"/>
            <person name="Matsumoto R"/>
            <person name="Murakumo K"/>
            <person name="Nishida K"/>
            <person name="Terakita A"/>
            <person name="Kuratani S"/>
            <person name="Sato K"/>
            <person name="Hyodo S Kuraku.S."/>
        </authorList>
    </citation>
    <scope>NUCLEOTIDE SEQUENCE [LARGE SCALE GENOMIC DNA]</scope>
</reference>
<dbReference type="Pfam" id="PF03299">
    <property type="entry name" value="TF_AP-2"/>
    <property type="match status" value="1"/>
</dbReference>
<evidence type="ECO:0000256" key="2">
    <source>
        <dbReference type="ARBA" id="ARBA00007770"/>
    </source>
</evidence>
<comment type="similarity">
    <text evidence="2">Belongs to the AP-2 family.</text>
</comment>
<name>A0A401RZ00_CHIPU</name>
<evidence type="ECO:0000259" key="8">
    <source>
        <dbReference type="Pfam" id="PF03299"/>
    </source>
</evidence>
<dbReference type="PANTHER" id="PTHR10812:SF16">
    <property type="entry name" value="TRANSCRIPTION FACTOR AP-2 C-TERMINAL DOMAIN-CONTAINING PROTEIN-RELATED"/>
    <property type="match status" value="1"/>
</dbReference>
<keyword evidence="6" id="KW-0539">Nucleus</keyword>
<dbReference type="PANTHER" id="PTHR10812">
    <property type="entry name" value="TRANSCRIPTION FACTOR AP-2"/>
    <property type="match status" value="1"/>
</dbReference>
<keyword evidence="4" id="KW-0238">DNA-binding</keyword>
<dbReference type="OMA" id="PYNLITH"/>
<evidence type="ECO:0000313" key="9">
    <source>
        <dbReference type="EMBL" id="GCC23375.1"/>
    </source>
</evidence>
<dbReference type="EMBL" id="BEZZ01000028">
    <property type="protein sequence ID" value="GCC23375.1"/>
    <property type="molecule type" value="Genomic_DNA"/>
</dbReference>
<keyword evidence="10" id="KW-1185">Reference proteome</keyword>
<evidence type="ECO:0000256" key="1">
    <source>
        <dbReference type="ARBA" id="ARBA00004123"/>
    </source>
</evidence>
<feature type="region of interest" description="Disordered" evidence="7">
    <location>
        <begin position="34"/>
        <end position="60"/>
    </location>
</feature>
<feature type="domain" description="Transcription factor AP-2 C-terminal" evidence="8">
    <location>
        <begin position="591"/>
        <end position="709"/>
    </location>
</feature>
<protein>
    <recommendedName>
        <fullName evidence="8">Transcription factor AP-2 C-terminal domain-containing protein</fullName>
    </recommendedName>
</protein>
<comment type="subcellular location">
    <subcellularLocation>
        <location evidence="1">Nucleus</location>
    </subcellularLocation>
</comment>
<proteinExistence type="inferred from homology"/>
<dbReference type="InterPro" id="IPR013854">
    <property type="entry name" value="TF_AP2_C"/>
</dbReference>
<comment type="caution">
    <text evidence="9">The sequence shown here is derived from an EMBL/GenBank/DDBJ whole genome shotgun (WGS) entry which is preliminary data.</text>
</comment>
<keyword evidence="5" id="KW-0804">Transcription</keyword>
<gene>
    <name evidence="9" type="ORF">chiPu_0001769</name>
</gene>
<keyword evidence="3" id="KW-0805">Transcription regulation</keyword>
<evidence type="ECO:0000256" key="5">
    <source>
        <dbReference type="ARBA" id="ARBA00023163"/>
    </source>
</evidence>
<dbReference type="InterPro" id="IPR004979">
    <property type="entry name" value="TF_AP2"/>
</dbReference>
<evidence type="ECO:0000256" key="3">
    <source>
        <dbReference type="ARBA" id="ARBA00023015"/>
    </source>
</evidence>
<evidence type="ECO:0000256" key="6">
    <source>
        <dbReference type="ARBA" id="ARBA00023242"/>
    </source>
</evidence>
<dbReference type="GO" id="GO:0005634">
    <property type="term" value="C:nucleus"/>
    <property type="evidence" value="ECO:0007669"/>
    <property type="project" value="UniProtKB-SubCell"/>
</dbReference>
<dbReference type="STRING" id="137246.A0A401RZ00"/>
<evidence type="ECO:0000313" key="10">
    <source>
        <dbReference type="Proteomes" id="UP000287033"/>
    </source>
</evidence>
<dbReference type="GO" id="GO:0000977">
    <property type="term" value="F:RNA polymerase II transcription regulatory region sequence-specific DNA binding"/>
    <property type="evidence" value="ECO:0007669"/>
    <property type="project" value="TreeGrafter"/>
</dbReference>
<sequence length="747" mass="83409">MLIELGAKSGKKLKWNINTTLIGVVYFSSCCSEPEPEPEPYPRPGPGPGPGSGPQQQKCPRCRTERRSLASCSRSRQFRKEFDIGNMEVKPKDYTFPKDNYSNSVFHLTREHLELLVIWSHCHGNQCSFTPTWREIVEEHQNGILAILWACEAGHSYHWWTGGMCQLPCDQDKSRAQLPLKSKQFEDVLVSAVQIRKPHRIKTTDGDLTKETNSFDGSCKPFLPADNKTVRNGASVSQFPSTHQSWRETGMLDSDKGKLGVDGTMSETEVGKKPDILHIKTEKEETSDFNDQCVIKAENRNQSRELKKYHLGNSSLVVGQSGGHNISPNETCSVSNGYRKRTSVDDQCSGSSLMSHYNNGKVHIAELHHSPHPISRGSCLTGRLIENTMKPSDMSTGEYCVGSAKLANHDQNGSNLGPLLDSECVRPLTHNRINSDIDDPELQCDPSESSGQEGVLEFLHAILKADVVDEIFSNVRLANESDVEVLTENLSGKEDLLLDSGIQTNARLYFSAGGWAAVSATLEILGTALERSKSEQDMEDRITEVSDSGPELMIVNPYPSCNLLNAAAMDEEQIVVAHVPALLPSADDKKRKVKYPVTKGEIRRRIIPPEKMSKTVIKSYLRLRRDNRFDIRQLLDLPVTGYDRTLHTSFTRLCEGEAKTLTENFHQLNLGYFPVDECASTIAEHAAASEIYAARKVIEDLDTIMDSFMWQEHPYNLITHGFGPQNIKVVLDLVKLLLRESLRKSSS</sequence>
<dbReference type="GO" id="GO:0000981">
    <property type="term" value="F:DNA-binding transcription factor activity, RNA polymerase II-specific"/>
    <property type="evidence" value="ECO:0007669"/>
    <property type="project" value="TreeGrafter"/>
</dbReference>
<dbReference type="OrthoDB" id="6252992at2759"/>
<dbReference type="Proteomes" id="UP000287033">
    <property type="component" value="Unassembled WGS sequence"/>
</dbReference>
<organism evidence="9 10">
    <name type="scientific">Chiloscyllium punctatum</name>
    <name type="common">Brownbanded bambooshark</name>
    <name type="synonym">Hemiscyllium punctatum</name>
    <dbReference type="NCBI Taxonomy" id="137246"/>
    <lineage>
        <taxon>Eukaryota</taxon>
        <taxon>Metazoa</taxon>
        <taxon>Chordata</taxon>
        <taxon>Craniata</taxon>
        <taxon>Vertebrata</taxon>
        <taxon>Chondrichthyes</taxon>
        <taxon>Elasmobranchii</taxon>
        <taxon>Galeomorphii</taxon>
        <taxon>Galeoidea</taxon>
        <taxon>Orectolobiformes</taxon>
        <taxon>Hemiscylliidae</taxon>
        <taxon>Chiloscyllium</taxon>
    </lineage>
</organism>
<accession>A0A401RZ00</accession>
<feature type="compositionally biased region" description="Pro residues" evidence="7">
    <location>
        <begin position="39"/>
        <end position="51"/>
    </location>
</feature>
<dbReference type="GO" id="GO:0042127">
    <property type="term" value="P:regulation of cell population proliferation"/>
    <property type="evidence" value="ECO:0007669"/>
    <property type="project" value="TreeGrafter"/>
</dbReference>
<dbReference type="AlphaFoldDB" id="A0A401RZ00"/>
<evidence type="ECO:0000256" key="4">
    <source>
        <dbReference type="ARBA" id="ARBA00023125"/>
    </source>
</evidence>